<protein>
    <submittedName>
        <fullName evidence="1">Uncharacterized protein</fullName>
    </submittedName>
</protein>
<reference evidence="1" key="1">
    <citation type="journal article" date="2020" name="G3 (Bethesda)">
        <title>High-Quality Assemblies for Three Invasive Social Wasps from the &lt;i&gt;Vespula&lt;/i&gt; Genus.</title>
        <authorList>
            <person name="Harrop T.W.R."/>
            <person name="Guhlin J."/>
            <person name="McLaughlin G.M."/>
            <person name="Permina E."/>
            <person name="Stockwell P."/>
            <person name="Gilligan J."/>
            <person name="Le Lec M.F."/>
            <person name="Gruber M.A.M."/>
            <person name="Quinn O."/>
            <person name="Lovegrove M."/>
            <person name="Duncan E.J."/>
            <person name="Remnant E.J."/>
            <person name="Van Eeckhoven J."/>
            <person name="Graham B."/>
            <person name="Knapp R.A."/>
            <person name="Langford K.W."/>
            <person name="Kronenberg Z."/>
            <person name="Press M.O."/>
            <person name="Eacker S.M."/>
            <person name="Wilson-Rankin E.E."/>
            <person name="Purcell J."/>
            <person name="Lester P.J."/>
            <person name="Dearden P.K."/>
        </authorList>
    </citation>
    <scope>NUCLEOTIDE SEQUENCE</scope>
    <source>
        <strain evidence="1">Marl-1</strain>
    </source>
</reference>
<evidence type="ECO:0000313" key="2">
    <source>
        <dbReference type="Proteomes" id="UP000614350"/>
    </source>
</evidence>
<comment type="caution">
    <text evidence="1">The sequence shown here is derived from an EMBL/GenBank/DDBJ whole genome shotgun (WGS) entry which is preliminary data.</text>
</comment>
<dbReference type="EMBL" id="JACSEA010000025">
    <property type="protein sequence ID" value="KAF7378696.1"/>
    <property type="molecule type" value="Genomic_DNA"/>
</dbReference>
<dbReference type="Proteomes" id="UP000614350">
    <property type="component" value="Unassembled WGS sequence"/>
</dbReference>
<evidence type="ECO:0000313" key="1">
    <source>
        <dbReference type="EMBL" id="KAF7378696.1"/>
    </source>
</evidence>
<accession>A0A834IWR8</accession>
<keyword evidence="2" id="KW-1185">Reference proteome</keyword>
<gene>
    <name evidence="1" type="ORF">HZH66_015483</name>
</gene>
<organism evidence="1 2">
    <name type="scientific">Vespula vulgaris</name>
    <name type="common">Yellow jacket</name>
    <name type="synonym">Wasp</name>
    <dbReference type="NCBI Taxonomy" id="7454"/>
    <lineage>
        <taxon>Eukaryota</taxon>
        <taxon>Metazoa</taxon>
        <taxon>Ecdysozoa</taxon>
        <taxon>Arthropoda</taxon>
        <taxon>Hexapoda</taxon>
        <taxon>Insecta</taxon>
        <taxon>Pterygota</taxon>
        <taxon>Neoptera</taxon>
        <taxon>Endopterygota</taxon>
        <taxon>Hymenoptera</taxon>
        <taxon>Apocrita</taxon>
        <taxon>Aculeata</taxon>
        <taxon>Vespoidea</taxon>
        <taxon>Vespidae</taxon>
        <taxon>Vespinae</taxon>
        <taxon>Vespula</taxon>
    </lineage>
</organism>
<sequence>MRTGLTEKLFEVVTLDLNIDFQTSHHRSLVQKYQMFIFSDNTLEYNIAILHLLVQCKPKTLETQINDHTALESTSSRLITEIKQLTWEPTWFPNGHPSNVWLVSCALVRLNAIEEFIFRGTIDKFFRPISPPINSTLSDTKPIEPRTRESTYPVVNIFNPPIKKVDSSVESPSSNAHTEQR</sequence>
<name>A0A834IWR8_VESVU</name>
<proteinExistence type="predicted"/>
<dbReference type="AlphaFoldDB" id="A0A834IWR8"/>